<dbReference type="GO" id="GO:0051920">
    <property type="term" value="F:peroxiredoxin activity"/>
    <property type="evidence" value="ECO:0007669"/>
    <property type="project" value="InterPro"/>
</dbReference>
<dbReference type="AlphaFoldDB" id="A0A419AU43"/>
<accession>A0A419AU43</accession>
<dbReference type="InterPro" id="IPR003779">
    <property type="entry name" value="CMD-like"/>
</dbReference>
<protein>
    <submittedName>
        <fullName evidence="2">Carboxymuconolactone decarboxylase family protein</fullName>
    </submittedName>
</protein>
<dbReference type="Pfam" id="PF02627">
    <property type="entry name" value="CMD"/>
    <property type="match status" value="1"/>
</dbReference>
<evidence type="ECO:0000313" key="3">
    <source>
        <dbReference type="Proteomes" id="UP000283655"/>
    </source>
</evidence>
<dbReference type="Gene3D" id="1.20.1290.10">
    <property type="entry name" value="AhpD-like"/>
    <property type="match status" value="1"/>
</dbReference>
<dbReference type="EMBL" id="QZDH01000033">
    <property type="protein sequence ID" value="RJL50191.1"/>
    <property type="molecule type" value="Genomic_DNA"/>
</dbReference>
<dbReference type="PANTHER" id="PTHR33930">
    <property type="entry name" value="ALKYL HYDROPEROXIDE REDUCTASE AHPD"/>
    <property type="match status" value="1"/>
</dbReference>
<dbReference type="Proteomes" id="UP000283655">
    <property type="component" value="Unassembled WGS sequence"/>
</dbReference>
<dbReference type="SUPFAM" id="SSF69118">
    <property type="entry name" value="AhpD-like"/>
    <property type="match status" value="1"/>
</dbReference>
<proteinExistence type="predicted"/>
<dbReference type="InterPro" id="IPR029032">
    <property type="entry name" value="AhpD-like"/>
</dbReference>
<gene>
    <name evidence="2" type="ORF">D5071_14345</name>
</gene>
<dbReference type="InterPro" id="IPR004675">
    <property type="entry name" value="AhpD_core"/>
</dbReference>
<organism evidence="2 3">
    <name type="scientific">Pectobacterium carotovorum</name>
    <name type="common">Erwinia carotovora</name>
    <dbReference type="NCBI Taxonomy" id="554"/>
    <lineage>
        <taxon>Bacteria</taxon>
        <taxon>Pseudomonadati</taxon>
        <taxon>Pseudomonadota</taxon>
        <taxon>Gammaproteobacteria</taxon>
        <taxon>Enterobacterales</taxon>
        <taxon>Pectobacteriaceae</taxon>
        <taxon>Pectobacterium</taxon>
    </lineage>
</organism>
<comment type="caution">
    <text evidence="2">The sequence shown here is derived from an EMBL/GenBank/DDBJ whole genome shotgun (WGS) entry which is preliminary data.</text>
</comment>
<evidence type="ECO:0000259" key="1">
    <source>
        <dbReference type="Pfam" id="PF02627"/>
    </source>
</evidence>
<feature type="domain" description="Carboxymuconolactone decarboxylase-like" evidence="1">
    <location>
        <begin position="23"/>
        <end position="102"/>
    </location>
</feature>
<evidence type="ECO:0000313" key="2">
    <source>
        <dbReference type="EMBL" id="RJL50191.1"/>
    </source>
</evidence>
<dbReference type="NCBIfam" id="TIGR00778">
    <property type="entry name" value="ahpD_dom"/>
    <property type="match status" value="1"/>
</dbReference>
<sequence>MLDWNNYRTDLMQRLGELGKLTPDTMKGVVTLGNAGNKTDLLGAKVRELIALACAVTTRCDGCIAFHADAAVKAGATDAEIAEALGVAINLNAGAAVIYSARTLDAVSQARG</sequence>
<dbReference type="PANTHER" id="PTHR33930:SF2">
    <property type="entry name" value="BLR3452 PROTEIN"/>
    <property type="match status" value="1"/>
</dbReference>
<name>A0A419AU43_PECCA</name>
<reference evidence="2 3" key="1">
    <citation type="submission" date="2018-09" db="EMBL/GenBank/DDBJ databases">
        <title>Phylogenetic diversity of Pectobacterium and Dickeya strains causing blackleg disease of potato in Morocco.</title>
        <authorList>
            <person name="Oulghazi S."/>
            <person name="Moumni M."/>
            <person name="Faure D."/>
        </authorList>
    </citation>
    <scope>NUCLEOTIDE SEQUENCE [LARGE SCALE GENOMIC DNA]</scope>
    <source>
        <strain evidence="2 3">S1.15.11.2D</strain>
    </source>
</reference>
<dbReference type="RefSeq" id="WP_119874171.1">
    <property type="nucleotide sequence ID" value="NZ_JAQRAA010000005.1"/>
</dbReference>